<gene>
    <name evidence="5" type="ORF">IAB71_00935</name>
</gene>
<dbReference type="Gene3D" id="3.40.1390.30">
    <property type="entry name" value="NIF3 (NGG1p interacting factor 3)-like"/>
    <property type="match status" value="2"/>
</dbReference>
<dbReference type="GO" id="GO:0005737">
    <property type="term" value="C:cytoplasm"/>
    <property type="evidence" value="ECO:0007669"/>
    <property type="project" value="TreeGrafter"/>
</dbReference>
<keyword evidence="3 4" id="KW-0479">Metal-binding</keyword>
<reference evidence="5" key="2">
    <citation type="journal article" date="2021" name="PeerJ">
        <title>Extensive microbial diversity within the chicken gut microbiome revealed by metagenomics and culture.</title>
        <authorList>
            <person name="Gilroy R."/>
            <person name="Ravi A."/>
            <person name="Getino M."/>
            <person name="Pursley I."/>
            <person name="Horton D.L."/>
            <person name="Alikhan N.F."/>
            <person name="Baker D."/>
            <person name="Gharbi K."/>
            <person name="Hall N."/>
            <person name="Watson M."/>
            <person name="Adriaenssens E.M."/>
            <person name="Foster-Nyarko E."/>
            <person name="Jarju S."/>
            <person name="Secka A."/>
            <person name="Antonio M."/>
            <person name="Oren A."/>
            <person name="Chaudhuri R.R."/>
            <person name="La Ragione R."/>
            <person name="Hildebrand F."/>
            <person name="Pallen M.J."/>
        </authorList>
    </citation>
    <scope>NUCLEOTIDE SEQUENCE</scope>
    <source>
        <strain evidence="5">CHK188-20938</strain>
    </source>
</reference>
<feature type="binding site" evidence="4">
    <location>
        <position position="224"/>
    </location>
    <ligand>
        <name>a divalent metal cation</name>
        <dbReference type="ChEBI" id="CHEBI:60240"/>
        <label>1</label>
    </ligand>
</feature>
<dbReference type="Pfam" id="PF01784">
    <property type="entry name" value="DUF34_NIF3"/>
    <property type="match status" value="1"/>
</dbReference>
<dbReference type="PANTHER" id="PTHR13799">
    <property type="entry name" value="NGG1 INTERACTING FACTOR 3"/>
    <property type="match status" value="1"/>
</dbReference>
<evidence type="ECO:0000256" key="3">
    <source>
        <dbReference type="ARBA" id="ARBA00022723"/>
    </source>
</evidence>
<feature type="binding site" evidence="4">
    <location>
        <position position="228"/>
    </location>
    <ligand>
        <name>a divalent metal cation</name>
        <dbReference type="ChEBI" id="CHEBI:60240"/>
        <label>1</label>
    </ligand>
</feature>
<proteinExistence type="inferred from homology"/>
<dbReference type="Proteomes" id="UP000824169">
    <property type="component" value="Unassembled WGS sequence"/>
</dbReference>
<evidence type="ECO:0000313" key="6">
    <source>
        <dbReference type="Proteomes" id="UP000824169"/>
    </source>
</evidence>
<feature type="binding site" evidence="4">
    <location>
        <position position="103"/>
    </location>
    <ligand>
        <name>a divalent metal cation</name>
        <dbReference type="ChEBI" id="CHEBI:60240"/>
        <label>1</label>
    </ligand>
</feature>
<comment type="similarity">
    <text evidence="1">Belongs to the GTP cyclohydrolase I type 2/NIF3 family.</text>
</comment>
<sequence length="260" mass="28422">MKSEEIIRLLEEEYPLSCAEEWDNPGLLVGRRDREVRKLLVSLDVTDQAVQEAVSWGADMIISHHPLIFGEIRKINDENFIGRRILTLAERGIVCYAMHTNFDVRGMADLNSQQLGLQNAQVLLVTGERDGCPEGIGRVGELPRPMRLGELSGLVKKAMGLPALRCYGNEKQVVRRAAVSGGSGKSVVADAVRAGAEVLITGDIDYHTAIDAAAQGLLILDAGHYGTESVFIPYMAQKLTNLLPGCQVKGMEIRQPFSVI</sequence>
<dbReference type="PANTHER" id="PTHR13799:SF14">
    <property type="entry name" value="GTP CYCLOHYDROLASE 1 TYPE 2 HOMOLOG"/>
    <property type="match status" value="1"/>
</dbReference>
<dbReference type="EMBL" id="DVOO01000003">
    <property type="protein sequence ID" value="HIV24346.1"/>
    <property type="molecule type" value="Genomic_DNA"/>
</dbReference>
<organism evidence="5 6">
    <name type="scientific">Candidatus Scatomonas pullistercoris</name>
    <dbReference type="NCBI Taxonomy" id="2840920"/>
    <lineage>
        <taxon>Bacteria</taxon>
        <taxon>Bacillati</taxon>
        <taxon>Bacillota</taxon>
        <taxon>Clostridia</taxon>
        <taxon>Lachnospirales</taxon>
        <taxon>Lachnospiraceae</taxon>
        <taxon>Lachnospiraceae incertae sedis</taxon>
        <taxon>Candidatus Scatomonas</taxon>
    </lineage>
</organism>
<name>A0A9D1P0Q4_9FIRM</name>
<accession>A0A9D1P0Q4</accession>
<dbReference type="SUPFAM" id="SSF102705">
    <property type="entry name" value="NIF3 (NGG1p interacting factor 3)-like"/>
    <property type="match status" value="1"/>
</dbReference>
<dbReference type="InterPro" id="IPR002678">
    <property type="entry name" value="DUF34/NIF3"/>
</dbReference>
<feature type="binding site" evidence="4">
    <location>
        <position position="64"/>
    </location>
    <ligand>
        <name>a divalent metal cation</name>
        <dbReference type="ChEBI" id="CHEBI:60240"/>
        <label>2</label>
    </ligand>
</feature>
<dbReference type="AlphaFoldDB" id="A0A9D1P0Q4"/>
<comment type="caution">
    <text evidence="5">The sequence shown here is derived from an EMBL/GenBank/DDBJ whole genome shotgun (WGS) entry which is preliminary data.</text>
</comment>
<evidence type="ECO:0000313" key="5">
    <source>
        <dbReference type="EMBL" id="HIV24346.1"/>
    </source>
</evidence>
<evidence type="ECO:0000256" key="4">
    <source>
        <dbReference type="PIRSR" id="PIRSR602678-1"/>
    </source>
</evidence>
<reference evidence="5" key="1">
    <citation type="submission" date="2020-10" db="EMBL/GenBank/DDBJ databases">
        <authorList>
            <person name="Gilroy R."/>
        </authorList>
    </citation>
    <scope>NUCLEOTIDE SEQUENCE</scope>
    <source>
        <strain evidence="5">CHK188-20938</strain>
    </source>
</reference>
<dbReference type="InterPro" id="IPR036069">
    <property type="entry name" value="DUF34/NIF3_sf"/>
</dbReference>
<evidence type="ECO:0000256" key="2">
    <source>
        <dbReference type="ARBA" id="ARBA00022112"/>
    </source>
</evidence>
<dbReference type="GO" id="GO:0046872">
    <property type="term" value="F:metal ion binding"/>
    <property type="evidence" value="ECO:0007669"/>
    <property type="project" value="UniProtKB-KW"/>
</dbReference>
<evidence type="ECO:0000256" key="1">
    <source>
        <dbReference type="ARBA" id="ARBA00006964"/>
    </source>
</evidence>
<dbReference type="FunFam" id="3.40.1390.30:FF:000001">
    <property type="entry name" value="GTP cyclohydrolase 1 type 2"/>
    <property type="match status" value="1"/>
</dbReference>
<dbReference type="NCBIfam" id="TIGR00486">
    <property type="entry name" value="YbgI_SA1388"/>
    <property type="match status" value="1"/>
</dbReference>
<feature type="binding site" evidence="4">
    <location>
        <position position="65"/>
    </location>
    <ligand>
        <name>a divalent metal cation</name>
        <dbReference type="ChEBI" id="CHEBI:60240"/>
        <label>1</label>
    </ligand>
</feature>
<protein>
    <recommendedName>
        <fullName evidence="2">GTP cyclohydrolase 1 type 2 homolog</fullName>
    </recommendedName>
</protein>